<evidence type="ECO:0000313" key="1">
    <source>
        <dbReference type="EMBL" id="RAK67569.1"/>
    </source>
</evidence>
<dbReference type="Gene3D" id="3.90.1140.10">
    <property type="entry name" value="Cyclic phosphodiesterase"/>
    <property type="match status" value="1"/>
</dbReference>
<keyword evidence="2" id="KW-1185">Reference proteome</keyword>
<dbReference type="OrthoDB" id="7375622at2"/>
<dbReference type="SUPFAM" id="SSF55144">
    <property type="entry name" value="LigT-like"/>
    <property type="match status" value="1"/>
</dbReference>
<dbReference type="EMBL" id="QFYS01000002">
    <property type="protein sequence ID" value="RAK67569.1"/>
    <property type="molecule type" value="Genomic_DNA"/>
</dbReference>
<dbReference type="Pfam" id="PF13563">
    <property type="entry name" value="2_5_RNA_ligase2"/>
    <property type="match status" value="1"/>
</dbReference>
<sequence length="178" mass="19528">MESLEVIARPHFDKADLTWLTDIRSRRAGSPWPPYFTLVFPGADMTPQDFAAKIRAVAADIPRIRFRLRSALVVPEPTVGRFHVFLIPDEGFGAILRLHDAPHTGPIEAALRLETPYIPHITVSTSADHAAARKLAQALNQGGIDISGHIDALEVERRSGDVVRKVADAPLARAGWFG</sequence>
<protein>
    <recommendedName>
        <fullName evidence="3">2'-5' RNA ligase family protein</fullName>
    </recommendedName>
</protein>
<accession>A0A328BLZ0</accession>
<dbReference type="Proteomes" id="UP000249524">
    <property type="component" value="Unassembled WGS sequence"/>
</dbReference>
<dbReference type="InterPro" id="IPR009097">
    <property type="entry name" value="Cyclic_Pdiesterase"/>
</dbReference>
<evidence type="ECO:0008006" key="3">
    <source>
        <dbReference type="Google" id="ProtNLM"/>
    </source>
</evidence>
<evidence type="ECO:0000313" key="2">
    <source>
        <dbReference type="Proteomes" id="UP000249524"/>
    </source>
</evidence>
<reference evidence="1 2" key="1">
    <citation type="submission" date="2018-05" db="EMBL/GenBank/DDBJ databases">
        <authorList>
            <person name="Lanie J.A."/>
            <person name="Ng W.-L."/>
            <person name="Kazmierczak K.M."/>
            <person name="Andrzejewski T.M."/>
            <person name="Davidsen T.M."/>
            <person name="Wayne K.J."/>
            <person name="Tettelin H."/>
            <person name="Glass J.I."/>
            <person name="Rusch D."/>
            <person name="Podicherti R."/>
            <person name="Tsui H.-C.T."/>
            <person name="Winkler M.E."/>
        </authorList>
    </citation>
    <scope>NUCLEOTIDE SEQUENCE [LARGE SCALE GENOMIC DNA]</scope>
    <source>
        <strain evidence="1 2">BUT-10</strain>
    </source>
</reference>
<dbReference type="RefSeq" id="WP_111275179.1">
    <property type="nucleotide sequence ID" value="NZ_QFYS01000002.1"/>
</dbReference>
<dbReference type="AlphaFoldDB" id="A0A328BLZ0"/>
<gene>
    <name evidence="1" type="ORF">DJ019_06575</name>
</gene>
<proteinExistence type="predicted"/>
<organism evidence="1 2">
    <name type="scientific">Phenylobacterium kunshanense</name>
    <dbReference type="NCBI Taxonomy" id="1445034"/>
    <lineage>
        <taxon>Bacteria</taxon>
        <taxon>Pseudomonadati</taxon>
        <taxon>Pseudomonadota</taxon>
        <taxon>Alphaproteobacteria</taxon>
        <taxon>Caulobacterales</taxon>
        <taxon>Caulobacteraceae</taxon>
        <taxon>Phenylobacterium</taxon>
    </lineage>
</organism>
<name>A0A328BLZ0_9CAUL</name>
<comment type="caution">
    <text evidence="1">The sequence shown here is derived from an EMBL/GenBank/DDBJ whole genome shotgun (WGS) entry which is preliminary data.</text>
</comment>